<dbReference type="AlphaFoldDB" id="A0A8D9G2E1"/>
<protein>
    <submittedName>
        <fullName evidence="1">Uncharacterized protein</fullName>
    </submittedName>
</protein>
<accession>A0A8D9G2E1</accession>
<dbReference type="Gramene" id="A09p70600.2_BraZ1">
    <property type="protein sequence ID" value="A09p70600.2_BraZ1.CDS"/>
    <property type="gene ID" value="A09g70600.2_BraZ1"/>
</dbReference>
<evidence type="ECO:0000313" key="2">
    <source>
        <dbReference type="Proteomes" id="UP000694005"/>
    </source>
</evidence>
<reference evidence="1 2" key="1">
    <citation type="submission" date="2021-07" db="EMBL/GenBank/DDBJ databases">
        <authorList>
            <consortium name="Genoscope - CEA"/>
            <person name="William W."/>
        </authorList>
    </citation>
    <scope>NUCLEOTIDE SEQUENCE [LARGE SCALE GENOMIC DNA]</scope>
</reference>
<organism evidence="1 2">
    <name type="scientific">Brassica campestris</name>
    <name type="common">Field mustard</name>
    <dbReference type="NCBI Taxonomy" id="3711"/>
    <lineage>
        <taxon>Eukaryota</taxon>
        <taxon>Viridiplantae</taxon>
        <taxon>Streptophyta</taxon>
        <taxon>Embryophyta</taxon>
        <taxon>Tracheophyta</taxon>
        <taxon>Spermatophyta</taxon>
        <taxon>Magnoliopsida</taxon>
        <taxon>eudicotyledons</taxon>
        <taxon>Gunneridae</taxon>
        <taxon>Pentapetalae</taxon>
        <taxon>rosids</taxon>
        <taxon>malvids</taxon>
        <taxon>Brassicales</taxon>
        <taxon>Brassicaceae</taxon>
        <taxon>Brassiceae</taxon>
        <taxon>Brassica</taxon>
    </lineage>
</organism>
<proteinExistence type="predicted"/>
<dbReference type="Proteomes" id="UP000694005">
    <property type="component" value="Chromosome A09"/>
</dbReference>
<name>A0A8D9G2E1_BRACM</name>
<evidence type="ECO:0000313" key="1">
    <source>
        <dbReference type="EMBL" id="CAG7866593.1"/>
    </source>
</evidence>
<dbReference type="EMBL" id="LS974625">
    <property type="protein sequence ID" value="CAG7866593.1"/>
    <property type="molecule type" value="Genomic_DNA"/>
</dbReference>
<sequence>MEHLSSIANDVVLRAGLSQVLKGVFRKIQELGSTIDEIVEEFDHVNGSLPKVLTRGSL</sequence>
<gene>
    <name evidence="1" type="ORF">BRAPAZ1V2_A09P70600.2</name>
</gene>